<evidence type="ECO:0000313" key="2">
    <source>
        <dbReference type="Proteomes" id="UP000281594"/>
    </source>
</evidence>
<dbReference type="Gene3D" id="3.40.50.300">
    <property type="entry name" value="P-loop containing nucleotide triphosphate hydrolases"/>
    <property type="match status" value="1"/>
</dbReference>
<dbReference type="AlphaFoldDB" id="A0A0A0NXG5"/>
<name>A0A0A0NXG5_STRRN</name>
<dbReference type="STRING" id="1343740.M271_50675"/>
<evidence type="ECO:0000313" key="1">
    <source>
        <dbReference type="EMBL" id="RLV71656.1"/>
    </source>
</evidence>
<gene>
    <name evidence="1" type="ORF">D3C57_144055</name>
</gene>
<dbReference type="KEGG" id="src:M271_50675"/>
<proteinExistence type="predicted"/>
<dbReference type="EMBL" id="QYCY01000004">
    <property type="protein sequence ID" value="RLV71656.1"/>
    <property type="molecule type" value="Genomic_DNA"/>
</dbReference>
<comment type="caution">
    <text evidence="1">The sequence shown here is derived from an EMBL/GenBank/DDBJ whole genome shotgun (WGS) entry which is preliminary data.</text>
</comment>
<reference evidence="1 2" key="1">
    <citation type="journal article" date="2018" name="J. Biol. Chem.">
        <title>Discovery of the actinoplanic acid pathway in Streptomyces rapamycinicus reveals a genetically conserved synergism with rapamycin.</title>
        <authorList>
            <person name="Mrak P."/>
            <person name="Krastel P."/>
            <person name="Pivk Lukancic P."/>
            <person name="Tao J."/>
            <person name="Pistorius D."/>
            <person name="Moore C.M."/>
        </authorList>
    </citation>
    <scope>NUCLEOTIDE SEQUENCE [LARGE SCALE GENOMIC DNA]</scope>
    <source>
        <strain evidence="1 2">NRRL 5491</strain>
    </source>
</reference>
<organism evidence="1 2">
    <name type="scientific">Streptomyces rapamycinicus (strain ATCC 29253 / DSM 41530 / NRRL 5491 / AYB-994)</name>
    <name type="common">Streptomyces hygroscopicus (strain ATCC 29253)</name>
    <dbReference type="NCBI Taxonomy" id="1343740"/>
    <lineage>
        <taxon>Bacteria</taxon>
        <taxon>Bacillati</taxon>
        <taxon>Actinomycetota</taxon>
        <taxon>Actinomycetes</taxon>
        <taxon>Kitasatosporales</taxon>
        <taxon>Streptomycetaceae</taxon>
        <taxon>Streptomyces</taxon>
        <taxon>Streptomyces violaceusniger group</taxon>
    </lineage>
</organism>
<dbReference type="HOGENOM" id="CLU_2095546_0_0_11"/>
<dbReference type="Proteomes" id="UP000281594">
    <property type="component" value="Unassembled WGS sequence"/>
</dbReference>
<protein>
    <submittedName>
        <fullName evidence="1">Uncharacterized protein</fullName>
    </submittedName>
</protein>
<accession>A0A0A0NXG5</accession>
<dbReference type="InterPro" id="IPR027417">
    <property type="entry name" value="P-loop_NTPase"/>
</dbReference>
<dbReference type="eggNOG" id="COG0455">
    <property type="taxonomic scope" value="Bacteria"/>
</dbReference>
<sequence length="116" mass="12273">MWWVDAASQSALHGGMITVAAELGASEREQRAAAASAAAALELVWGQLHAAPWKWLLILDNADDSAVLAPDGDLTGGTGWVRPSVAGVTVVTSRITDEARWGNHTSRFAGRRTSHL</sequence>